<organism evidence="2 3">
    <name type="scientific">Puccinia graminis f. sp. tritici</name>
    <dbReference type="NCBI Taxonomy" id="56615"/>
    <lineage>
        <taxon>Eukaryota</taxon>
        <taxon>Fungi</taxon>
        <taxon>Dikarya</taxon>
        <taxon>Basidiomycota</taxon>
        <taxon>Pucciniomycotina</taxon>
        <taxon>Pucciniomycetes</taxon>
        <taxon>Pucciniales</taxon>
        <taxon>Pucciniaceae</taxon>
        <taxon>Puccinia</taxon>
    </lineage>
</organism>
<feature type="compositionally biased region" description="Basic and acidic residues" evidence="1">
    <location>
        <begin position="29"/>
        <end position="50"/>
    </location>
</feature>
<sequence length="50" mass="5481">MDLHKRAGAFEEKMPSFSGLAVLSTSDHAGVRSEHTAKSDQDPERVVRKA</sequence>
<accession>A0A5B0NFP9</accession>
<protein>
    <submittedName>
        <fullName evidence="2">Uncharacterized protein</fullName>
    </submittedName>
</protein>
<name>A0A5B0NFP9_PUCGR</name>
<reference evidence="2 3" key="1">
    <citation type="submission" date="2019-05" db="EMBL/GenBank/DDBJ databases">
        <title>Emergence of the Ug99 lineage of the wheat stem rust pathogen through somatic hybridization.</title>
        <authorList>
            <person name="Li F."/>
            <person name="Upadhyaya N.M."/>
            <person name="Sperschneider J."/>
            <person name="Matny O."/>
            <person name="Nguyen-Phuc H."/>
            <person name="Mago R."/>
            <person name="Raley C."/>
            <person name="Miller M.E."/>
            <person name="Silverstein K.A.T."/>
            <person name="Henningsen E."/>
            <person name="Hirsch C.D."/>
            <person name="Visser B."/>
            <person name="Pretorius Z.A."/>
            <person name="Steffenson B.J."/>
            <person name="Schwessinger B."/>
            <person name="Dodds P.N."/>
            <person name="Figueroa M."/>
        </authorList>
    </citation>
    <scope>NUCLEOTIDE SEQUENCE [LARGE SCALE GENOMIC DNA]</scope>
    <source>
        <strain evidence="2">21-0</strain>
    </source>
</reference>
<evidence type="ECO:0000256" key="1">
    <source>
        <dbReference type="SAM" id="MobiDB-lite"/>
    </source>
</evidence>
<dbReference type="AlphaFoldDB" id="A0A5B0NFP9"/>
<keyword evidence="3" id="KW-1185">Reference proteome</keyword>
<comment type="caution">
    <text evidence="2">The sequence shown here is derived from an EMBL/GenBank/DDBJ whole genome shotgun (WGS) entry which is preliminary data.</text>
</comment>
<dbReference type="Proteomes" id="UP000324748">
    <property type="component" value="Unassembled WGS sequence"/>
</dbReference>
<dbReference type="EMBL" id="VSWC01000105">
    <property type="protein sequence ID" value="KAA1086880.1"/>
    <property type="molecule type" value="Genomic_DNA"/>
</dbReference>
<evidence type="ECO:0000313" key="3">
    <source>
        <dbReference type="Proteomes" id="UP000324748"/>
    </source>
</evidence>
<gene>
    <name evidence="2" type="ORF">PGT21_014521</name>
</gene>
<proteinExistence type="predicted"/>
<evidence type="ECO:0000313" key="2">
    <source>
        <dbReference type="EMBL" id="KAA1086880.1"/>
    </source>
</evidence>
<feature type="region of interest" description="Disordered" evidence="1">
    <location>
        <begin position="24"/>
        <end position="50"/>
    </location>
</feature>